<dbReference type="OrthoDB" id="3251205at2759"/>
<dbReference type="OMA" id="RYLHECE"/>
<dbReference type="PANTHER" id="PTHR33096:SF1">
    <property type="entry name" value="CXC1-LIKE CYSTEINE CLUSTER ASSOCIATED WITH KDZ TRANSPOSASES DOMAIN-CONTAINING PROTEIN"/>
    <property type="match status" value="1"/>
</dbReference>
<evidence type="ECO:0000313" key="2">
    <source>
        <dbReference type="EMBL" id="EJD34331.1"/>
    </source>
</evidence>
<gene>
    <name evidence="2" type="ORF">AURDEDRAFT_76269</name>
</gene>
<evidence type="ECO:0008006" key="4">
    <source>
        <dbReference type="Google" id="ProtNLM"/>
    </source>
</evidence>
<accession>J0LCT0</accession>
<dbReference type="InterPro" id="IPR040521">
    <property type="entry name" value="KDZ"/>
</dbReference>
<dbReference type="KEGG" id="adl:AURDEDRAFT_76269"/>
<dbReference type="InParanoid" id="J0LCT0"/>
<feature type="compositionally biased region" description="Acidic residues" evidence="1">
    <location>
        <begin position="753"/>
        <end position="770"/>
    </location>
</feature>
<dbReference type="eggNOG" id="ENOG502SKEZ">
    <property type="taxonomic scope" value="Eukaryota"/>
</dbReference>
<dbReference type="Proteomes" id="UP000006514">
    <property type="component" value="Unassembled WGS sequence"/>
</dbReference>
<feature type="region of interest" description="Disordered" evidence="1">
    <location>
        <begin position="730"/>
        <end position="770"/>
    </location>
</feature>
<proteinExistence type="predicted"/>
<dbReference type="AlphaFoldDB" id="J0LCT0"/>
<protein>
    <recommendedName>
        <fullName evidence="4">CxC2-like cysteine cluster KDZ transposase-associated domain-containing protein</fullName>
    </recommendedName>
</protein>
<dbReference type="Pfam" id="PF18758">
    <property type="entry name" value="KDZ"/>
    <property type="match status" value="1"/>
</dbReference>
<reference evidence="3" key="1">
    <citation type="journal article" date="2012" name="Science">
        <title>The Paleozoic origin of enzymatic lignin decomposition reconstructed from 31 fungal genomes.</title>
        <authorList>
            <person name="Floudas D."/>
            <person name="Binder M."/>
            <person name="Riley R."/>
            <person name="Barry K."/>
            <person name="Blanchette R.A."/>
            <person name="Henrissat B."/>
            <person name="Martinez A.T."/>
            <person name="Otillar R."/>
            <person name="Spatafora J.W."/>
            <person name="Yadav J.S."/>
            <person name="Aerts A."/>
            <person name="Benoit I."/>
            <person name="Boyd A."/>
            <person name="Carlson A."/>
            <person name="Copeland A."/>
            <person name="Coutinho P.M."/>
            <person name="de Vries R.P."/>
            <person name="Ferreira P."/>
            <person name="Findley K."/>
            <person name="Foster B."/>
            <person name="Gaskell J."/>
            <person name="Glotzer D."/>
            <person name="Gorecki P."/>
            <person name="Heitman J."/>
            <person name="Hesse C."/>
            <person name="Hori C."/>
            <person name="Igarashi K."/>
            <person name="Jurgens J.A."/>
            <person name="Kallen N."/>
            <person name="Kersten P."/>
            <person name="Kohler A."/>
            <person name="Kuees U."/>
            <person name="Kumar T.K.A."/>
            <person name="Kuo A."/>
            <person name="LaButti K."/>
            <person name="Larrondo L.F."/>
            <person name="Lindquist E."/>
            <person name="Ling A."/>
            <person name="Lombard V."/>
            <person name="Lucas S."/>
            <person name="Lundell T."/>
            <person name="Martin R."/>
            <person name="McLaughlin D.J."/>
            <person name="Morgenstern I."/>
            <person name="Morin E."/>
            <person name="Murat C."/>
            <person name="Nagy L.G."/>
            <person name="Nolan M."/>
            <person name="Ohm R.A."/>
            <person name="Patyshakuliyeva A."/>
            <person name="Rokas A."/>
            <person name="Ruiz-Duenas F.J."/>
            <person name="Sabat G."/>
            <person name="Salamov A."/>
            <person name="Samejima M."/>
            <person name="Schmutz J."/>
            <person name="Slot J.C."/>
            <person name="St John F."/>
            <person name="Stenlid J."/>
            <person name="Sun H."/>
            <person name="Sun S."/>
            <person name="Syed K."/>
            <person name="Tsang A."/>
            <person name="Wiebenga A."/>
            <person name="Young D."/>
            <person name="Pisabarro A."/>
            <person name="Eastwood D.C."/>
            <person name="Martin F."/>
            <person name="Cullen D."/>
            <person name="Grigoriev I.V."/>
            <person name="Hibbett D.S."/>
        </authorList>
    </citation>
    <scope>NUCLEOTIDE SEQUENCE [LARGE SCALE GENOMIC DNA]</scope>
    <source>
        <strain evidence="3">TFB10046</strain>
    </source>
</reference>
<evidence type="ECO:0000313" key="3">
    <source>
        <dbReference type="Proteomes" id="UP000006514"/>
    </source>
</evidence>
<evidence type="ECO:0000256" key="1">
    <source>
        <dbReference type="SAM" id="MobiDB-lite"/>
    </source>
</evidence>
<organism evidence="2 3">
    <name type="scientific">Auricularia subglabra (strain TFB-10046 / SS5)</name>
    <name type="common">White-rot fungus</name>
    <name type="synonym">Auricularia delicata (strain TFB10046)</name>
    <dbReference type="NCBI Taxonomy" id="717982"/>
    <lineage>
        <taxon>Eukaryota</taxon>
        <taxon>Fungi</taxon>
        <taxon>Dikarya</taxon>
        <taxon>Basidiomycota</taxon>
        <taxon>Agaricomycotina</taxon>
        <taxon>Agaricomycetes</taxon>
        <taxon>Auriculariales</taxon>
        <taxon>Auriculariaceae</taxon>
        <taxon>Auricularia</taxon>
    </lineage>
</organism>
<dbReference type="PANTHER" id="PTHR33096">
    <property type="entry name" value="CXC2 DOMAIN-CONTAINING PROTEIN"/>
    <property type="match status" value="1"/>
</dbReference>
<dbReference type="EMBL" id="JH687961">
    <property type="protein sequence ID" value="EJD34331.1"/>
    <property type="molecule type" value="Genomic_DNA"/>
</dbReference>
<sequence length="785" mass="88444">MQPPTLRNTNNNLCTEFIPLFRIDQDPGVAAPVALARVGLLPCVPHDPSVVISINLLDFYYRIRRHAPRLGVQQFVKALCDRHEIAYHRYLRDQFAQAFDVFLAILREVDTRVKGVLGRAEPNWRVKNSCPCCRYKLPGEPDLLIPGFFAIDGNFSMKRSAAAGTADARTFMSDYRVDDASIDLYANEDAADENVRVDTLNEPGEPGDDAPPTPCTLRWKAAKADQYKVTPGMFDQTGIYIAVCRHGVIMWFCEMRKSGELAKYPLGLFARIMDTGLAPLTGAADIGCALQGTLSRSSLGPRAKELGLRVRMNSFHGYGHNRLCQVTEHPLYIDGFGLEDLETCERVFGRSNHVAGGVRHASHFHYLQFIDFKFVHRTRDSRSRTLGTFLCNNVTQAMQIIDEYEPVLETFKSSRGLTDAVIEGWRLEEKAYLEALKNEPEEDVLAMDYVEALRELDTLKYKVDASTTELEAGFIVFNPEDMVNASRGTVAKRATKKKKAHTAYMAALANVESLERVLRIDVQWSPESAEYKAALEKIRLRDYLRAVDRLELLMLQRMFELQKTHALGTGKCLHARSKAIATAVKNYNDAAKDLTPPGPPVDFSMLMEWTELQEFDLLRLARRGDVRERDWSKPVNREAAVKHYKVKRAHEELLRCKVEIRRLFNSMRDEEADLTRILADLRGKGHALVGEVASLRQRRLAVNAEHMARFARLRKKPGMAHFMDGCLVPVSRDGSRPPSPAPSDPVAQNPLLDEADEQGSGDELDDDDVGEQVLAVQDYIGHLDN</sequence>
<name>J0LCT0_AURST</name>
<keyword evidence="3" id="KW-1185">Reference proteome</keyword>